<feature type="coiled-coil region" evidence="1">
    <location>
        <begin position="666"/>
        <end position="706"/>
    </location>
</feature>
<dbReference type="Proteomes" id="UP001375812">
    <property type="component" value="Unassembled WGS sequence"/>
</dbReference>
<dbReference type="EMBL" id="JBBGZH010000002">
    <property type="protein sequence ID" value="MEJ5021854.1"/>
    <property type="molecule type" value="Genomic_DNA"/>
</dbReference>
<keyword evidence="4" id="KW-1185">Reference proteome</keyword>
<organism evidence="3 4">
    <name type="scientific">Ochrobactrum vermis</name>
    <dbReference type="NCBI Taxonomy" id="1827297"/>
    <lineage>
        <taxon>Bacteria</taxon>
        <taxon>Pseudomonadati</taxon>
        <taxon>Pseudomonadota</taxon>
        <taxon>Alphaproteobacteria</taxon>
        <taxon>Hyphomicrobiales</taxon>
        <taxon>Brucellaceae</taxon>
        <taxon>Brucella/Ochrobactrum group</taxon>
        <taxon>Ochrobactrum</taxon>
    </lineage>
</organism>
<evidence type="ECO:0000256" key="2">
    <source>
        <dbReference type="SAM" id="MobiDB-lite"/>
    </source>
</evidence>
<accession>A0ABU8PHX2</accession>
<keyword evidence="1" id="KW-0175">Coiled coil</keyword>
<feature type="compositionally biased region" description="Low complexity" evidence="2">
    <location>
        <begin position="13"/>
        <end position="27"/>
    </location>
</feature>
<feature type="region of interest" description="Disordered" evidence="2">
    <location>
        <begin position="1"/>
        <end position="27"/>
    </location>
</feature>
<sequence>MIVVSDKKVGFTPTEPQQSAPEAPPATTGEAIGSAFTLFNWPYRVARYAYDRGIGATLDPEHNPWDMIKDTKYASDPARFAHSYNAAETQAIMYEWDQDEQARETFARSGTFGTAAAVGAGLVDPTIFMPIGKFFSGLQSGQTALRLGADTAIAGGASAAIGEAAMYATTPDYNVGDVATGIGTGTILAGILGAGAGALLSRVERKSLETKLHQDRVDWGNDVLSFPKSAGAAATDTRQLELVRTPADIATDVIRSVVPDGIKDKIPNLDITAKLSPTRRLFNSPFVSARRATADLAETPYIFKENLEGIATTQGPSLDRLARNQIGQSKVAIVDKLEDTFTRYRFGAQDPNILQRQATHISDALGRPRDKASYTEFKSMIDDALRNGDMHEVPEVAEAAQFLRKNVLDPWKDRAIKAGLLPEDVDPGTAASYMSRLWNKEKLIAQRPVAVERFTQWLSSEQTRKAGLKTKLEGLSKELDDTQTEIAKLYKQAKGDTDGMIAVKQREAQQWQQIEDALKEWKGKSANEAISAMKARDTAVSARQPDAPRLTGADNATTRAIRRIIASDQEKTVADLQSRSSQIVDRIIGNPDGRIPYDDASIGTGVPTDQSARGPLASREFMIPDNMVRDFLNTDIEESINAYLNTVVPDVLLTEKFGDVDMLEAFRKLREEHDALSSRAKTEKERAQLKKQYDAAVTDLAAIRDRVRGTYGFSSDPRMRRAGQIVGTVGKANMTADLGGVTLASIPDVAGSIWHYGFASAFKYQWAPMMRMMSSPEMRKAANGARQELKALGLASETYLQMRAGSFNDFMEMYKPTSRFERAIDQVSNKFFLTNLLTPWTDFGKWGAGMVSMNEMSNAVEAIVKGSAKKGQVRKLAESGIDAHMAARIWKELETEGGSNVIDGVRVTNTGNWTDIGARDAFEGALGRDIDMMIITPGQEKLLLQSRNPAAALILQYKTFVQSATERLLFRGMQTRDVQALQGMIAAIGLGMMGEAAYNLAAGKENPNSTANWVKQGVSRSGVLGWLETMNAISSKWTGGQYDAFRMIGANEPLSRYQSQEKLGILLGPTANKLEGLIRAGTNASTGDWSDADTRRLRRVMPFQNLFYFRRLLDQVGEQ</sequence>
<evidence type="ECO:0000256" key="1">
    <source>
        <dbReference type="SAM" id="Coils"/>
    </source>
</evidence>
<dbReference type="RefSeq" id="WP_105544240.1">
    <property type="nucleotide sequence ID" value="NZ_JBBGZH010000002.1"/>
</dbReference>
<protein>
    <submittedName>
        <fullName evidence="3">Uncharacterized protein</fullName>
    </submittedName>
</protein>
<gene>
    <name evidence="3" type="ORF">WH297_19255</name>
</gene>
<evidence type="ECO:0000313" key="3">
    <source>
        <dbReference type="EMBL" id="MEJ5021854.1"/>
    </source>
</evidence>
<name>A0ABU8PHX2_9HYPH</name>
<feature type="coiled-coil region" evidence="1">
    <location>
        <begin position="458"/>
        <end position="492"/>
    </location>
</feature>
<reference evidence="3 4" key="1">
    <citation type="submission" date="2023-12" db="EMBL/GenBank/DDBJ databases">
        <title>Gut-associated functions are favored during microbiome assembly across C. elegans life.</title>
        <authorList>
            <person name="Zimmermann J."/>
        </authorList>
    </citation>
    <scope>NUCLEOTIDE SEQUENCE [LARGE SCALE GENOMIC DNA]</scope>
    <source>
        <strain evidence="3 4">MYb71</strain>
    </source>
</reference>
<comment type="caution">
    <text evidence="3">The sequence shown here is derived from an EMBL/GenBank/DDBJ whole genome shotgun (WGS) entry which is preliminary data.</text>
</comment>
<evidence type="ECO:0000313" key="4">
    <source>
        <dbReference type="Proteomes" id="UP001375812"/>
    </source>
</evidence>
<proteinExistence type="predicted"/>